<protein>
    <recommendedName>
        <fullName evidence="3">Peptide chain release factor 1</fullName>
    </recommendedName>
</protein>
<accession>A0A3M8LP76</accession>
<evidence type="ECO:0000313" key="2">
    <source>
        <dbReference type="Proteomes" id="UP000279859"/>
    </source>
</evidence>
<evidence type="ECO:0008006" key="3">
    <source>
        <dbReference type="Google" id="ProtNLM"/>
    </source>
</evidence>
<dbReference type="AlphaFoldDB" id="A0A3M8LP76"/>
<sequence length="406" mass="43143">MDTMTELGNEMLSDLYRHDGAVSTLYVALTPDTTDPRHTQTQRRAARQAMLDAGSPEADAAAVESLLEDQPGVANPVSRYLIVRNGEVVVDELLLGEPLAERIAAYGLPSAIPLLRHRPRELSYAVVEVNREEAEIRLYRLNQLEPVMERDIQGDDEYTQKVKVGGWSQKRYQRDAEQIWKRNEGQVAEAVDDIVREHKVELVLVAGDMRACQLLADQLAPASRDLAVVVPTNTLAGGASDEALEEELHKQIVAVLARDQTDALDRLAAESGRDDGLAEVGIGPVVHALQQAQVDTLILDPAGLGDKTLLALAAEPWIATAPEDALGAPSLGAVPAADALVRAAVLSDSTVVLVETDRGAPGTPLDDTGGSPALGATIGANHHVAAVLRWRTGPATPGSATPGSAA</sequence>
<dbReference type="InterPro" id="IPR042226">
    <property type="entry name" value="eFR1_2_sf"/>
</dbReference>
<dbReference type="Pfam" id="PF18844">
    <property type="entry name" value="baeRF_family2"/>
    <property type="match status" value="1"/>
</dbReference>
<name>A0A3M8LP76_9MICO</name>
<dbReference type="EMBL" id="RDSR01000001">
    <property type="protein sequence ID" value="RNE67300.1"/>
    <property type="molecule type" value="Genomic_DNA"/>
</dbReference>
<keyword evidence="2" id="KW-1185">Reference proteome</keyword>
<dbReference type="SUPFAM" id="SSF53137">
    <property type="entry name" value="Translational machinery components"/>
    <property type="match status" value="1"/>
</dbReference>
<dbReference type="Gene3D" id="3.30.420.60">
    <property type="entry name" value="eRF1 domain 2"/>
    <property type="match status" value="1"/>
</dbReference>
<organism evidence="1 2">
    <name type="scientific">Cryobacterium tepidiphilum</name>
    <dbReference type="NCBI Taxonomy" id="2486026"/>
    <lineage>
        <taxon>Bacteria</taxon>
        <taxon>Bacillati</taxon>
        <taxon>Actinomycetota</taxon>
        <taxon>Actinomycetes</taxon>
        <taxon>Micrococcales</taxon>
        <taxon>Microbacteriaceae</taxon>
        <taxon>Cryobacterium</taxon>
    </lineage>
</organism>
<dbReference type="InterPro" id="IPR040701">
    <property type="entry name" value="Bact_RF_family2"/>
</dbReference>
<reference evidence="1 2" key="1">
    <citation type="submission" date="2018-11" db="EMBL/GenBank/DDBJ databases">
        <title>Cryobacterium sp. nov., isolated from rhizosphere soil of lettuce.</title>
        <authorList>
            <person name="Wang Y."/>
        </authorList>
    </citation>
    <scope>NUCLEOTIDE SEQUENCE [LARGE SCALE GENOMIC DNA]</scope>
    <source>
        <strain evidence="1 2">NEAU-85</strain>
    </source>
</reference>
<dbReference type="Proteomes" id="UP000279859">
    <property type="component" value="Unassembled WGS sequence"/>
</dbReference>
<proteinExistence type="predicted"/>
<gene>
    <name evidence="1" type="ORF">EEJ31_00515</name>
</gene>
<comment type="caution">
    <text evidence="1">The sequence shown here is derived from an EMBL/GenBank/DDBJ whole genome shotgun (WGS) entry which is preliminary data.</text>
</comment>
<evidence type="ECO:0000313" key="1">
    <source>
        <dbReference type="EMBL" id="RNE67300.1"/>
    </source>
</evidence>